<proteinExistence type="inferred from homology"/>
<evidence type="ECO:0000259" key="23">
    <source>
        <dbReference type="Pfam" id="PF16212"/>
    </source>
</evidence>
<dbReference type="GO" id="GO:0140326">
    <property type="term" value="F:ATPase-coupled intramembrane lipid transporter activity"/>
    <property type="evidence" value="ECO:0007669"/>
    <property type="project" value="UniProtKB-EC"/>
</dbReference>
<dbReference type="InterPro" id="IPR023298">
    <property type="entry name" value="ATPase_P-typ_TM_dom_sf"/>
</dbReference>
<sequence>MPRLSTDDAAEPRAPSSSKTRLFGRKKARQSDVDREEGEALLAGSELEEAEEAQLIEAAVREIYICRALPIDAGQQALTASAVTGSRVIPIPTSATNVVRNQKYSVITFLPIVFYEQFKFFFNFYFLVVALSQFIPALKIGYIVTYVAPLAFVLAVTMGKEAYDDYCRYLRDREDNSSRYLVLLPHTDSAQGSNTPEADLPRPQTRSTPSSAIKVGDMILLEKNQRVPADMVLLVTSEEEGSCFVRTDQLDGETDWKLKIAVPETQQLREKKVGGLEGSLYADPPIKDIHTFYGVLNIKSTDPGAYEEKSIPLSVENILWANTVLAAGSAVGLVVYTGNDTRAVLNTSEPETKIGTLEKEVNKMAKVCHVFAALSLIFQILCTVTFALSVFLVALNGFRGQWYIYVFRFLILFSSIIPISLRVNLDMGKTFYAHQIQHDSEIPGTVVRTGTLPEELGRVEYLLTDKTGTLTRNEMELKKLHMGTVVFAWDAMDEVAHLLAQAFSEEPQRRQGSMGPGIGNRGRRDISARVRDAVVALATCHNVTPVTNDDGTVTYQASSPDEVAIVEWTESVGLTLVHRDRTSMTLRSKGGETLTFDILSLFPFTSESKRMGIIVRERERGTTTFVQKGADVVMSRIVQKNDWLDEECGNMAREGLRTLVLGRKRLSDGAYEEFDKRYRSAQLLAGDERADAVQAVITECLENDLELLALTGVEDKLQEEVKSTLELMRNAGLKIWMLTGDKIETATNIAVSSKLVSRNQYIHQVAKLRTADQVRDMLDFLHANFDCCLVIDGESLQLCLDKFRNEFIMLATQLPAVVACRCSPTQKADVAKLIREYSKKTVCCIGDGGNDVSMIQAADVGIGIVGKEGKQASLAADFSINQFSYLTKLLLWHGRNSYKRSAKLSQFVIHRGLIISVIQAVFSSIFFFAPIALYQGWLQVGYATVYTMAPVFSLVLDRDVSEDLALLYPELYKELTKGRALSYKTFFTWLTISVYQGGIIMLLSLLLFESEFLHIVAISFTALVINELIMVALEITTWHIYMVLSELGTAMVYFGSMVVLPAYFDMNFVLSKQFAYKVAVIVAISSFPLYVIKALHQRFNPAAYAKVSGV</sequence>
<evidence type="ECO:0000256" key="7">
    <source>
        <dbReference type="ARBA" id="ARBA00022741"/>
    </source>
</evidence>
<evidence type="ECO:0000256" key="10">
    <source>
        <dbReference type="ARBA" id="ARBA00022967"/>
    </source>
</evidence>
<dbReference type="InterPro" id="IPR001757">
    <property type="entry name" value="P_typ_ATPase"/>
</dbReference>
<comment type="subcellular location">
    <subcellularLocation>
        <location evidence="2">Endosome membrane</location>
        <topology evidence="2">Multi-pass membrane protein</topology>
    </subcellularLocation>
    <subcellularLocation>
        <location evidence="19">Membrane</location>
        <topology evidence="19">Multi-pass membrane protein</topology>
    </subcellularLocation>
</comment>
<feature type="binding site" evidence="18">
    <location>
        <position position="467"/>
    </location>
    <ligand>
        <name>Mg(2+)</name>
        <dbReference type="ChEBI" id="CHEBI:18420"/>
    </ligand>
</feature>
<feature type="binding site" evidence="17">
    <location>
        <position position="741"/>
    </location>
    <ligand>
        <name>ATP</name>
        <dbReference type="ChEBI" id="CHEBI:30616"/>
    </ligand>
</feature>
<organism evidence="24 25">
    <name type="scientific">Vanrija pseudolonga</name>
    <dbReference type="NCBI Taxonomy" id="143232"/>
    <lineage>
        <taxon>Eukaryota</taxon>
        <taxon>Fungi</taxon>
        <taxon>Dikarya</taxon>
        <taxon>Basidiomycota</taxon>
        <taxon>Agaricomycotina</taxon>
        <taxon>Tremellomycetes</taxon>
        <taxon>Trichosporonales</taxon>
        <taxon>Trichosporonaceae</taxon>
        <taxon>Vanrija</taxon>
    </lineage>
</organism>
<feature type="transmembrane region" description="Helical" evidence="19">
    <location>
        <begin position="937"/>
        <end position="956"/>
    </location>
</feature>
<name>A0AAF0Y9W0_9TREE</name>
<dbReference type="EMBL" id="CP086717">
    <property type="protein sequence ID" value="WOO82833.1"/>
    <property type="molecule type" value="Genomic_DNA"/>
</dbReference>
<feature type="binding site" evidence="17">
    <location>
        <position position="657"/>
    </location>
    <ligand>
        <name>ATP</name>
        <dbReference type="ChEBI" id="CHEBI:30616"/>
    </ligand>
</feature>
<feature type="binding site" evidence="17">
    <location>
        <position position="850"/>
    </location>
    <ligand>
        <name>ATP</name>
        <dbReference type="ChEBI" id="CHEBI:30616"/>
    </ligand>
</feature>
<evidence type="ECO:0000256" key="13">
    <source>
        <dbReference type="ARBA" id="ARBA00023136"/>
    </source>
</evidence>
<dbReference type="InterPro" id="IPR032630">
    <property type="entry name" value="P_typ_ATPase_c"/>
</dbReference>
<dbReference type="GO" id="GO:0016887">
    <property type="term" value="F:ATP hydrolysis activity"/>
    <property type="evidence" value="ECO:0007669"/>
    <property type="project" value="InterPro"/>
</dbReference>
<evidence type="ECO:0000256" key="6">
    <source>
        <dbReference type="ARBA" id="ARBA00022723"/>
    </source>
</evidence>
<keyword evidence="6 18" id="KW-0479">Metal-binding</keyword>
<feature type="binding site" evidence="17">
    <location>
        <position position="466"/>
    </location>
    <ligand>
        <name>ATP</name>
        <dbReference type="ChEBI" id="CHEBI:30616"/>
    </ligand>
</feature>
<evidence type="ECO:0000256" key="18">
    <source>
        <dbReference type="PIRSR" id="PIRSR606539-3"/>
    </source>
</evidence>
<dbReference type="Gene3D" id="3.40.1110.10">
    <property type="entry name" value="Calcium-transporting ATPase, cytoplasmic domain N"/>
    <property type="match status" value="1"/>
</dbReference>
<feature type="binding site" evidence="17">
    <location>
        <position position="851"/>
    </location>
    <ligand>
        <name>ATP</name>
        <dbReference type="ChEBI" id="CHEBI:30616"/>
    </ligand>
</feature>
<dbReference type="SUPFAM" id="SSF81653">
    <property type="entry name" value="Calcium ATPase, transduction domain A"/>
    <property type="match status" value="1"/>
</dbReference>
<dbReference type="Pfam" id="PF13246">
    <property type="entry name" value="Cation_ATPase"/>
    <property type="match status" value="1"/>
</dbReference>
<dbReference type="GO" id="GO:0005886">
    <property type="term" value="C:plasma membrane"/>
    <property type="evidence" value="ECO:0007669"/>
    <property type="project" value="TreeGrafter"/>
</dbReference>
<evidence type="ECO:0000256" key="1">
    <source>
        <dbReference type="ARBA" id="ARBA00001946"/>
    </source>
</evidence>
<accession>A0AAF0Y9W0</accession>
<evidence type="ECO:0000259" key="21">
    <source>
        <dbReference type="Pfam" id="PF00122"/>
    </source>
</evidence>
<dbReference type="InterPro" id="IPR059000">
    <property type="entry name" value="ATPase_P-type_domA"/>
</dbReference>
<keyword evidence="11 19" id="KW-1133">Transmembrane helix</keyword>
<dbReference type="PRINTS" id="PR00119">
    <property type="entry name" value="CATATPASE"/>
</dbReference>
<dbReference type="Gene3D" id="2.70.150.10">
    <property type="entry name" value="Calcium-transporting ATPase, cytoplasmic transduction domain A"/>
    <property type="match status" value="1"/>
</dbReference>
<feature type="active site" description="4-aspartylphosphate intermediate" evidence="16">
    <location>
        <position position="465"/>
    </location>
</feature>
<keyword evidence="5 19" id="KW-0812">Transmembrane</keyword>
<dbReference type="GO" id="GO:0010008">
    <property type="term" value="C:endosome membrane"/>
    <property type="evidence" value="ECO:0007669"/>
    <property type="project" value="UniProtKB-SubCell"/>
</dbReference>
<feature type="binding site" evidence="18">
    <location>
        <position position="847"/>
    </location>
    <ligand>
        <name>Mg(2+)</name>
        <dbReference type="ChEBI" id="CHEBI:18420"/>
    </ligand>
</feature>
<dbReference type="NCBIfam" id="TIGR01494">
    <property type="entry name" value="ATPase_P-type"/>
    <property type="match status" value="2"/>
</dbReference>
<dbReference type="NCBIfam" id="TIGR01652">
    <property type="entry name" value="ATPase-Plipid"/>
    <property type="match status" value="1"/>
</dbReference>
<dbReference type="SFLD" id="SFLDS00003">
    <property type="entry name" value="Haloacid_Dehalogenase"/>
    <property type="match status" value="1"/>
</dbReference>
<dbReference type="InterPro" id="IPR036412">
    <property type="entry name" value="HAD-like_sf"/>
</dbReference>
<evidence type="ECO:0000256" key="4">
    <source>
        <dbReference type="ARBA" id="ARBA00022448"/>
    </source>
</evidence>
<evidence type="ECO:0000313" key="25">
    <source>
        <dbReference type="Proteomes" id="UP000827549"/>
    </source>
</evidence>
<evidence type="ECO:0000259" key="22">
    <source>
        <dbReference type="Pfam" id="PF16209"/>
    </source>
</evidence>
<dbReference type="InterPro" id="IPR008250">
    <property type="entry name" value="ATPase_P-typ_transduc_dom_A_sf"/>
</dbReference>
<dbReference type="EC" id="7.6.2.1" evidence="19"/>
<dbReference type="GO" id="GO:0005802">
    <property type="term" value="C:trans-Golgi network"/>
    <property type="evidence" value="ECO:0007669"/>
    <property type="project" value="TreeGrafter"/>
</dbReference>
<evidence type="ECO:0000256" key="8">
    <source>
        <dbReference type="ARBA" id="ARBA00022840"/>
    </source>
</evidence>
<dbReference type="FunFam" id="3.40.50.1000:FF:000009">
    <property type="entry name" value="Phospholipid-transporting ATPase"/>
    <property type="match status" value="1"/>
</dbReference>
<evidence type="ECO:0000256" key="19">
    <source>
        <dbReference type="RuleBase" id="RU362033"/>
    </source>
</evidence>
<feature type="binding site" evidence="17">
    <location>
        <position position="827"/>
    </location>
    <ligand>
        <name>ATP</name>
        <dbReference type="ChEBI" id="CHEBI:30616"/>
    </ligand>
</feature>
<dbReference type="InterPro" id="IPR044492">
    <property type="entry name" value="P_typ_ATPase_HD_dom"/>
</dbReference>
<feature type="transmembrane region" description="Helical" evidence="19">
    <location>
        <begin position="370"/>
        <end position="396"/>
    </location>
</feature>
<dbReference type="Pfam" id="PF16209">
    <property type="entry name" value="PhoLip_ATPase_N"/>
    <property type="match status" value="1"/>
</dbReference>
<dbReference type="PROSITE" id="PS00154">
    <property type="entry name" value="ATPASE_E1_E2"/>
    <property type="match status" value="1"/>
</dbReference>
<evidence type="ECO:0000256" key="11">
    <source>
        <dbReference type="ARBA" id="ARBA00022989"/>
    </source>
</evidence>
<comment type="similarity">
    <text evidence="3 19">Belongs to the cation transport ATPase (P-type) (TC 3.A.3) family. Type IV subfamily.</text>
</comment>
<evidence type="ECO:0000256" key="16">
    <source>
        <dbReference type="PIRSR" id="PIRSR606539-1"/>
    </source>
</evidence>
<dbReference type="SFLD" id="SFLDG00002">
    <property type="entry name" value="C1.7:_P-type_atpase_like"/>
    <property type="match status" value="1"/>
</dbReference>
<dbReference type="GO" id="GO:0000287">
    <property type="term" value="F:magnesium ion binding"/>
    <property type="evidence" value="ECO:0007669"/>
    <property type="project" value="UniProtKB-UniRule"/>
</dbReference>
<dbReference type="PANTHER" id="PTHR24092:SF5">
    <property type="entry name" value="PHOSPHOLIPID-TRANSPORTING ATPASE"/>
    <property type="match status" value="1"/>
</dbReference>
<feature type="transmembrane region" description="Helical" evidence="19">
    <location>
        <begin position="402"/>
        <end position="421"/>
    </location>
</feature>
<dbReference type="RefSeq" id="XP_062628865.1">
    <property type="nucleotide sequence ID" value="XM_062772881.1"/>
</dbReference>
<feature type="transmembrane region" description="Helical" evidence="19">
    <location>
        <begin position="908"/>
        <end position="931"/>
    </location>
</feature>
<dbReference type="InterPro" id="IPR023299">
    <property type="entry name" value="ATPase_P-typ_cyto_dom_N"/>
</dbReference>
<feature type="region of interest" description="Disordered" evidence="20">
    <location>
        <begin position="1"/>
        <end position="37"/>
    </location>
</feature>
<dbReference type="FunFam" id="3.40.1110.10:FF:000085">
    <property type="entry name" value="Phospholipid-transporting ATPase"/>
    <property type="match status" value="1"/>
</dbReference>
<evidence type="ECO:0000313" key="24">
    <source>
        <dbReference type="EMBL" id="WOO82833.1"/>
    </source>
</evidence>
<evidence type="ECO:0000256" key="3">
    <source>
        <dbReference type="ARBA" id="ARBA00008109"/>
    </source>
</evidence>
<keyword evidence="12" id="KW-0445">Lipid transport</keyword>
<feature type="binding site" evidence="17">
    <location>
        <position position="821"/>
    </location>
    <ligand>
        <name>ATP</name>
        <dbReference type="ChEBI" id="CHEBI:30616"/>
    </ligand>
</feature>
<feature type="domain" description="P-type ATPase N-terminal" evidence="22">
    <location>
        <begin position="95"/>
        <end position="145"/>
    </location>
</feature>
<dbReference type="GO" id="GO:0006897">
    <property type="term" value="P:endocytosis"/>
    <property type="evidence" value="ECO:0007669"/>
    <property type="project" value="TreeGrafter"/>
</dbReference>
<dbReference type="SUPFAM" id="SSF56784">
    <property type="entry name" value="HAD-like"/>
    <property type="match status" value="1"/>
</dbReference>
<dbReference type="SUPFAM" id="SSF81665">
    <property type="entry name" value="Calcium ATPase, transmembrane domain M"/>
    <property type="match status" value="1"/>
</dbReference>
<feature type="binding site" evidence="18">
    <location>
        <position position="851"/>
    </location>
    <ligand>
        <name>Mg(2+)</name>
        <dbReference type="ChEBI" id="CHEBI:18420"/>
    </ligand>
</feature>
<dbReference type="GO" id="GO:0005524">
    <property type="term" value="F:ATP binding"/>
    <property type="evidence" value="ECO:0007669"/>
    <property type="project" value="UniProtKB-UniRule"/>
</dbReference>
<dbReference type="InterPro" id="IPR006539">
    <property type="entry name" value="P-type_ATPase_IV"/>
</dbReference>
<feature type="binding site" evidence="17">
    <location>
        <position position="465"/>
    </location>
    <ligand>
        <name>ATP</name>
        <dbReference type="ChEBI" id="CHEBI:30616"/>
    </ligand>
</feature>
<dbReference type="InterPro" id="IPR018303">
    <property type="entry name" value="ATPase_P-typ_P_site"/>
</dbReference>
<dbReference type="SFLD" id="SFLDF00027">
    <property type="entry name" value="p-type_atpase"/>
    <property type="match status" value="1"/>
</dbReference>
<dbReference type="InterPro" id="IPR032631">
    <property type="entry name" value="P-type_ATPase_N"/>
</dbReference>
<feature type="binding site" evidence="18">
    <location>
        <position position="465"/>
    </location>
    <ligand>
        <name>Mg(2+)</name>
        <dbReference type="ChEBI" id="CHEBI:18420"/>
    </ligand>
</feature>
<dbReference type="Proteomes" id="UP000827549">
    <property type="component" value="Chromosome 4"/>
</dbReference>
<evidence type="ECO:0000256" key="20">
    <source>
        <dbReference type="SAM" id="MobiDB-lite"/>
    </source>
</evidence>
<dbReference type="Pfam" id="PF16212">
    <property type="entry name" value="PhoLip_ATPase_C"/>
    <property type="match status" value="1"/>
</dbReference>
<feature type="binding site" evidence="17">
    <location>
        <position position="740"/>
    </location>
    <ligand>
        <name>ATP</name>
        <dbReference type="ChEBI" id="CHEBI:30616"/>
    </ligand>
</feature>
<dbReference type="SUPFAM" id="SSF81660">
    <property type="entry name" value="Metal cation-transporting ATPase, ATP-binding domain N"/>
    <property type="match status" value="1"/>
</dbReference>
<dbReference type="InterPro" id="IPR023214">
    <property type="entry name" value="HAD_sf"/>
</dbReference>
<feature type="domain" description="P-type ATPase C-terminal" evidence="23">
    <location>
        <begin position="874"/>
        <end position="1101"/>
    </location>
</feature>
<evidence type="ECO:0000256" key="9">
    <source>
        <dbReference type="ARBA" id="ARBA00022842"/>
    </source>
</evidence>
<feature type="binding site" evidence="17">
    <location>
        <position position="628"/>
    </location>
    <ligand>
        <name>ATP</name>
        <dbReference type="ChEBI" id="CHEBI:30616"/>
    </ligand>
</feature>
<keyword evidence="9 18" id="KW-0460">Magnesium</keyword>
<dbReference type="PANTHER" id="PTHR24092">
    <property type="entry name" value="PROBABLE PHOSPHOLIPID-TRANSPORTING ATPASE"/>
    <property type="match status" value="1"/>
</dbReference>
<dbReference type="GO" id="GO:0006890">
    <property type="term" value="P:retrograde vesicle-mediated transport, Golgi to endoplasmic reticulum"/>
    <property type="evidence" value="ECO:0007669"/>
    <property type="project" value="TreeGrafter"/>
</dbReference>
<reference evidence="24" key="1">
    <citation type="submission" date="2023-10" db="EMBL/GenBank/DDBJ databases">
        <authorList>
            <person name="Noh H."/>
        </authorList>
    </citation>
    <scope>NUCLEOTIDE SEQUENCE</scope>
    <source>
        <strain evidence="24">DUCC4014</strain>
    </source>
</reference>
<dbReference type="AlphaFoldDB" id="A0AAF0Y9W0"/>
<keyword evidence="25" id="KW-1185">Reference proteome</keyword>
<feature type="transmembrane region" description="Helical" evidence="19">
    <location>
        <begin position="1012"/>
        <end position="1033"/>
    </location>
</feature>
<evidence type="ECO:0000256" key="12">
    <source>
        <dbReference type="ARBA" id="ARBA00023055"/>
    </source>
</evidence>
<comment type="cofactor">
    <cofactor evidence="1 18">
        <name>Mg(2+)</name>
        <dbReference type="ChEBI" id="CHEBI:18420"/>
    </cofactor>
</comment>
<dbReference type="GeneID" id="87809543"/>
<protein>
    <recommendedName>
        <fullName evidence="19">Phospholipid-transporting ATPase</fullName>
        <ecNumber evidence="19">7.6.2.1</ecNumber>
    </recommendedName>
</protein>
<feature type="transmembrane region" description="Helical" evidence="19">
    <location>
        <begin position="1040"/>
        <end position="1062"/>
    </location>
</feature>
<feature type="transmembrane region" description="Helical" evidence="19">
    <location>
        <begin position="143"/>
        <end position="163"/>
    </location>
</feature>
<keyword evidence="13 19" id="KW-0472">Membrane</keyword>
<feature type="transmembrane region" description="Helical" evidence="19">
    <location>
        <begin position="1074"/>
        <end position="1092"/>
    </location>
</feature>
<feature type="region of interest" description="Disordered" evidence="20">
    <location>
        <begin position="187"/>
        <end position="210"/>
    </location>
</feature>
<keyword evidence="7 17" id="KW-0547">Nucleotide-binding</keyword>
<keyword evidence="8 17" id="KW-0067">ATP-binding</keyword>
<dbReference type="GO" id="GO:0045332">
    <property type="term" value="P:phospholipid translocation"/>
    <property type="evidence" value="ECO:0007669"/>
    <property type="project" value="TreeGrafter"/>
</dbReference>
<comment type="catalytic activity">
    <reaction evidence="14 19">
        <text>ATP + H2O + phospholipidSide 1 = ADP + phosphate + phospholipidSide 2.</text>
        <dbReference type="EC" id="7.6.2.1"/>
    </reaction>
</comment>
<dbReference type="Pfam" id="PF00122">
    <property type="entry name" value="E1-E2_ATPase"/>
    <property type="match status" value="1"/>
</dbReference>
<evidence type="ECO:0000256" key="17">
    <source>
        <dbReference type="PIRSR" id="PIRSR606539-2"/>
    </source>
</evidence>
<evidence type="ECO:0000256" key="14">
    <source>
        <dbReference type="ARBA" id="ARBA00034036"/>
    </source>
</evidence>
<feature type="binding site" evidence="17">
    <location>
        <position position="604"/>
    </location>
    <ligand>
        <name>ATP</name>
        <dbReference type="ChEBI" id="CHEBI:30616"/>
    </ligand>
</feature>
<dbReference type="Gene3D" id="3.40.50.1000">
    <property type="entry name" value="HAD superfamily/HAD-like"/>
    <property type="match status" value="1"/>
</dbReference>
<comment type="catalytic activity">
    <reaction evidence="15">
        <text>a 1,2-diacyl-sn-glycero-3-phosphoethanolamine(out) + ATP + H2O = a 1,2-diacyl-sn-glycero-3-phosphoethanolamine(in) + ADP + phosphate + H(+)</text>
        <dbReference type="Rhea" id="RHEA:66132"/>
        <dbReference type="ChEBI" id="CHEBI:15377"/>
        <dbReference type="ChEBI" id="CHEBI:15378"/>
        <dbReference type="ChEBI" id="CHEBI:30616"/>
        <dbReference type="ChEBI" id="CHEBI:43474"/>
        <dbReference type="ChEBI" id="CHEBI:64612"/>
        <dbReference type="ChEBI" id="CHEBI:456216"/>
    </reaction>
    <physiologicalReaction direction="left-to-right" evidence="15">
        <dbReference type="Rhea" id="RHEA:66133"/>
    </physiologicalReaction>
</comment>
<evidence type="ECO:0000256" key="5">
    <source>
        <dbReference type="ARBA" id="ARBA00022692"/>
    </source>
</evidence>
<keyword evidence="4" id="KW-0813">Transport</keyword>
<gene>
    <name evidence="24" type="primary">ATP9B</name>
    <name evidence="24" type="ORF">LOC62_04G006318</name>
</gene>
<feature type="binding site" evidence="17">
    <location>
        <position position="467"/>
    </location>
    <ligand>
        <name>ATP</name>
        <dbReference type="ChEBI" id="CHEBI:30616"/>
    </ligand>
</feature>
<feature type="binding site" evidence="17">
    <location>
        <position position="739"/>
    </location>
    <ligand>
        <name>ATP</name>
        <dbReference type="ChEBI" id="CHEBI:30616"/>
    </ligand>
</feature>
<evidence type="ECO:0000256" key="15">
    <source>
        <dbReference type="ARBA" id="ARBA00049128"/>
    </source>
</evidence>
<evidence type="ECO:0000256" key="2">
    <source>
        <dbReference type="ARBA" id="ARBA00004337"/>
    </source>
</evidence>
<feature type="transmembrane region" description="Helical" evidence="19">
    <location>
        <begin position="986"/>
        <end position="1006"/>
    </location>
</feature>
<keyword evidence="10 19" id="KW-1278">Translocase</keyword>
<feature type="binding site" evidence="17">
    <location>
        <position position="562"/>
    </location>
    <ligand>
        <name>ATP</name>
        <dbReference type="ChEBI" id="CHEBI:30616"/>
    </ligand>
</feature>
<feature type="domain" description="P-type ATPase A" evidence="21">
    <location>
        <begin position="205"/>
        <end position="342"/>
    </location>
</feature>